<gene>
    <name evidence="1" type="ORF">PV383_41635</name>
</gene>
<protein>
    <submittedName>
        <fullName evidence="1">Uncharacterized protein</fullName>
    </submittedName>
</protein>
<evidence type="ECO:0000313" key="2">
    <source>
        <dbReference type="Proteomes" id="UP001282474"/>
    </source>
</evidence>
<sequence>MLRNVPTHGALAFVSRTAGSAQPIALVWLEDHWKTLKDRREGVMNPATVGRMDRLSEIAFLLPTTPESRDFLGGLRSLLAEVEYADFAGSTDTAGEVGGAVDRLTLTPPRPVGALPVTTFQLADVAAPEVVLDTGHRIGVRRGDTSGAQPFSVGVTMADLTRRLAGHVERVDHTGVNLPACATSPRQWEDLVGALASASTMYRYPTGEAWPFVIPSTSEEFLGDIHDFVVGREPRFELVHDQGTTQTQWQFALWTDLPRSQLELLFPEPEGMAFPGLDEIFRTVPVRHSWPGLGIRFDLCYRIDEHPSDWETGEWLVTEGGRIR</sequence>
<evidence type="ECO:0000313" key="1">
    <source>
        <dbReference type="EMBL" id="MDX3043617.1"/>
    </source>
</evidence>
<keyword evidence="2" id="KW-1185">Reference proteome</keyword>
<dbReference type="EMBL" id="JARAWJ010000056">
    <property type="protein sequence ID" value="MDX3043617.1"/>
    <property type="molecule type" value="Genomic_DNA"/>
</dbReference>
<dbReference type="RefSeq" id="WP_313895655.1">
    <property type="nucleotide sequence ID" value="NZ_JABXWF010000027.1"/>
</dbReference>
<name>A0ABU4N447_9ACTN</name>
<reference evidence="1 2" key="1">
    <citation type="journal article" date="2023" name="Microb. Genom.">
        <title>Mesoterricola silvestris gen. nov., sp. nov., Mesoterricola sediminis sp. nov., Geothrix oryzae sp. nov., Geothrix edaphica sp. nov., Geothrix rubra sp. nov., and Geothrix limicola sp. nov., six novel members of Acidobacteriota isolated from soils.</title>
        <authorList>
            <person name="Weisberg A.J."/>
            <person name="Pearce E."/>
            <person name="Kramer C.G."/>
            <person name="Chang J.H."/>
            <person name="Clarke C.R."/>
        </authorList>
    </citation>
    <scope>NUCLEOTIDE SEQUENCE [LARGE SCALE GENOMIC DNA]</scope>
    <source>
        <strain evidence="1 2">NE20-4-1</strain>
    </source>
</reference>
<organism evidence="1 2">
    <name type="scientific">Streptomyces caniscabiei</name>
    <dbReference type="NCBI Taxonomy" id="2746961"/>
    <lineage>
        <taxon>Bacteria</taxon>
        <taxon>Bacillati</taxon>
        <taxon>Actinomycetota</taxon>
        <taxon>Actinomycetes</taxon>
        <taxon>Kitasatosporales</taxon>
        <taxon>Streptomycetaceae</taxon>
        <taxon>Streptomyces</taxon>
    </lineage>
</organism>
<dbReference type="Proteomes" id="UP001282474">
    <property type="component" value="Unassembled WGS sequence"/>
</dbReference>
<accession>A0ABU4N447</accession>
<comment type="caution">
    <text evidence="1">The sequence shown here is derived from an EMBL/GenBank/DDBJ whole genome shotgun (WGS) entry which is preliminary data.</text>
</comment>
<proteinExistence type="predicted"/>